<gene>
    <name evidence="2" type="ORF">AOE01nite_36410</name>
</gene>
<proteinExistence type="predicted"/>
<sequence length="70" mass="8013">MSGRGNCFDNAAVETFFKSLKAELLWRQTWPTRRQAAAAIFQYVNGFYNPRRRHSYLGNISPLAFEAKAA</sequence>
<dbReference type="SUPFAM" id="SSF53098">
    <property type="entry name" value="Ribonuclease H-like"/>
    <property type="match status" value="1"/>
</dbReference>
<organism evidence="2 3">
    <name type="scientific">Acetobacter oeni</name>
    <dbReference type="NCBI Taxonomy" id="304077"/>
    <lineage>
        <taxon>Bacteria</taxon>
        <taxon>Pseudomonadati</taxon>
        <taxon>Pseudomonadota</taxon>
        <taxon>Alphaproteobacteria</taxon>
        <taxon>Acetobacterales</taxon>
        <taxon>Acetobacteraceae</taxon>
        <taxon>Acetobacter</taxon>
    </lineage>
</organism>
<accession>A0A511XR49</accession>
<dbReference type="InterPro" id="IPR050900">
    <property type="entry name" value="Transposase_IS3/IS150/IS904"/>
</dbReference>
<evidence type="ECO:0000313" key="2">
    <source>
        <dbReference type="EMBL" id="GEN65417.1"/>
    </source>
</evidence>
<keyword evidence="3" id="KW-1185">Reference proteome</keyword>
<dbReference type="GO" id="GO:0015074">
    <property type="term" value="P:DNA integration"/>
    <property type="evidence" value="ECO:0007669"/>
    <property type="project" value="InterPro"/>
</dbReference>
<dbReference type="InterPro" id="IPR001584">
    <property type="entry name" value="Integrase_cat-core"/>
</dbReference>
<dbReference type="AlphaFoldDB" id="A0A511XR49"/>
<comment type="caution">
    <text evidence="2">The sequence shown here is derived from an EMBL/GenBank/DDBJ whole genome shotgun (WGS) entry which is preliminary data.</text>
</comment>
<evidence type="ECO:0000313" key="3">
    <source>
        <dbReference type="Proteomes" id="UP000321746"/>
    </source>
</evidence>
<dbReference type="EMBL" id="BJYG01000124">
    <property type="protein sequence ID" value="GEN65417.1"/>
    <property type="molecule type" value="Genomic_DNA"/>
</dbReference>
<feature type="domain" description="Integrase catalytic" evidence="1">
    <location>
        <begin position="14"/>
        <end position="68"/>
    </location>
</feature>
<protein>
    <recommendedName>
        <fullName evidence="1">Integrase catalytic domain-containing protein</fullName>
    </recommendedName>
</protein>
<dbReference type="Proteomes" id="UP000321746">
    <property type="component" value="Unassembled WGS sequence"/>
</dbReference>
<dbReference type="InterPro" id="IPR012337">
    <property type="entry name" value="RNaseH-like_sf"/>
</dbReference>
<dbReference type="Pfam" id="PF13333">
    <property type="entry name" value="rve_2"/>
    <property type="match status" value="1"/>
</dbReference>
<dbReference type="PANTHER" id="PTHR46889:SF4">
    <property type="entry name" value="TRANSPOSASE INSO FOR INSERTION SEQUENCE ELEMENT IS911B-RELATED"/>
    <property type="match status" value="1"/>
</dbReference>
<reference evidence="2 3" key="1">
    <citation type="submission" date="2019-07" db="EMBL/GenBank/DDBJ databases">
        <title>Whole genome shotgun sequence of Acetobacter oeni NBRC 105207.</title>
        <authorList>
            <person name="Hosoyama A."/>
            <person name="Uohara A."/>
            <person name="Ohji S."/>
            <person name="Ichikawa N."/>
        </authorList>
    </citation>
    <scope>NUCLEOTIDE SEQUENCE [LARGE SCALE GENOMIC DNA]</scope>
    <source>
        <strain evidence="2 3">NBRC 105207</strain>
    </source>
</reference>
<dbReference type="PANTHER" id="PTHR46889">
    <property type="entry name" value="TRANSPOSASE INSF FOR INSERTION SEQUENCE IS3B-RELATED"/>
    <property type="match status" value="1"/>
</dbReference>
<evidence type="ECO:0000259" key="1">
    <source>
        <dbReference type="Pfam" id="PF13333"/>
    </source>
</evidence>
<name>A0A511XR49_9PROT</name>